<protein>
    <recommendedName>
        <fullName evidence="2">Dymeclin</fullName>
    </recommendedName>
</protein>
<keyword evidence="6" id="KW-1185">Reference proteome</keyword>
<dbReference type="GO" id="GO:0005794">
    <property type="term" value="C:Golgi apparatus"/>
    <property type="evidence" value="ECO:0007669"/>
    <property type="project" value="TreeGrafter"/>
</dbReference>
<name>A0A3M0KSR5_HIRRU</name>
<dbReference type="EMBL" id="QRBI01000103">
    <property type="protein sequence ID" value="RMC16339.1"/>
    <property type="molecule type" value="Genomic_DNA"/>
</dbReference>
<organism evidence="5 6">
    <name type="scientific">Hirundo rustica rustica</name>
    <dbReference type="NCBI Taxonomy" id="333673"/>
    <lineage>
        <taxon>Eukaryota</taxon>
        <taxon>Metazoa</taxon>
        <taxon>Chordata</taxon>
        <taxon>Craniata</taxon>
        <taxon>Vertebrata</taxon>
        <taxon>Euteleostomi</taxon>
        <taxon>Archelosauria</taxon>
        <taxon>Archosauria</taxon>
        <taxon>Dinosauria</taxon>
        <taxon>Saurischia</taxon>
        <taxon>Theropoda</taxon>
        <taxon>Coelurosauria</taxon>
        <taxon>Aves</taxon>
        <taxon>Neognathae</taxon>
        <taxon>Neoaves</taxon>
        <taxon>Telluraves</taxon>
        <taxon>Australaves</taxon>
        <taxon>Passeriformes</taxon>
        <taxon>Sylvioidea</taxon>
        <taxon>Hirundinidae</taxon>
        <taxon>Hirundo</taxon>
    </lineage>
</organism>
<evidence type="ECO:0000256" key="1">
    <source>
        <dbReference type="ARBA" id="ARBA00010603"/>
    </source>
</evidence>
<gene>
    <name evidence="5" type="ORF">DUI87_06666</name>
</gene>
<dbReference type="GO" id="GO:0007030">
    <property type="term" value="P:Golgi organization"/>
    <property type="evidence" value="ECO:0007669"/>
    <property type="project" value="TreeGrafter"/>
</dbReference>
<dbReference type="AlphaFoldDB" id="A0A3M0KSR5"/>
<comment type="similarity">
    <text evidence="1">Belongs to the dymeclin family.</text>
</comment>
<evidence type="ECO:0000256" key="4">
    <source>
        <dbReference type="ARBA" id="ARBA00023288"/>
    </source>
</evidence>
<dbReference type="Proteomes" id="UP000269221">
    <property type="component" value="Unassembled WGS sequence"/>
</dbReference>
<dbReference type="STRING" id="333673.A0A3M0KSR5"/>
<comment type="caution">
    <text evidence="5">The sequence shown here is derived from an EMBL/GenBank/DDBJ whole genome shotgun (WGS) entry which is preliminary data.</text>
</comment>
<evidence type="ECO:0000313" key="5">
    <source>
        <dbReference type="EMBL" id="RMC16339.1"/>
    </source>
</evidence>
<evidence type="ECO:0000256" key="3">
    <source>
        <dbReference type="ARBA" id="ARBA00022707"/>
    </source>
</evidence>
<dbReference type="PANTHER" id="PTHR12895:SF9">
    <property type="entry name" value="DYMECLIN"/>
    <property type="match status" value="1"/>
</dbReference>
<reference evidence="5 6" key="1">
    <citation type="submission" date="2018-07" db="EMBL/GenBank/DDBJ databases">
        <title>A high quality draft genome assembly of the barn swallow (H. rustica rustica).</title>
        <authorList>
            <person name="Formenti G."/>
            <person name="Chiara M."/>
            <person name="Poveda L."/>
            <person name="Francoijs K.-J."/>
            <person name="Bonisoli-Alquati A."/>
            <person name="Canova L."/>
            <person name="Gianfranceschi L."/>
            <person name="Horner D.S."/>
            <person name="Saino N."/>
        </authorList>
    </citation>
    <scope>NUCLEOTIDE SEQUENCE [LARGE SCALE GENOMIC DNA]</scope>
    <source>
        <strain evidence="5">Chelidonia</strain>
        <tissue evidence="5">Blood</tissue>
    </source>
</reference>
<accession>A0A3M0KSR5</accession>
<dbReference type="InterPro" id="IPR019142">
    <property type="entry name" value="Dymeclin"/>
</dbReference>
<sequence>MEEEMKKLSELDIEQPKSIASKRDKDKILVTKGLALKLLCSLRAQDLNVIEEVIRMMLEIINSCLTNSLHHNPNLVYALLYKRDLFEQFRTHPSFQDIMQNIDLVISFFSCRLEQAGAELSVERVLEIIKQGAVALPKDRLRKFPELKFKYVEEEQPEEFFIPYVWSLVYNSAVALYWNPRDIQLFTMDSG</sequence>
<dbReference type="Pfam" id="PF09742">
    <property type="entry name" value="Dymeclin"/>
    <property type="match status" value="1"/>
</dbReference>
<proteinExistence type="inferred from homology"/>
<dbReference type="OrthoDB" id="10253409at2759"/>
<evidence type="ECO:0000256" key="2">
    <source>
        <dbReference type="ARBA" id="ARBA00015736"/>
    </source>
</evidence>
<dbReference type="PANTHER" id="PTHR12895">
    <property type="entry name" value="DYMECLIN"/>
    <property type="match status" value="1"/>
</dbReference>
<keyword evidence="4" id="KW-0449">Lipoprotein</keyword>
<keyword evidence="3" id="KW-0519">Myristate</keyword>
<evidence type="ECO:0000313" key="6">
    <source>
        <dbReference type="Proteomes" id="UP000269221"/>
    </source>
</evidence>